<dbReference type="PANTHER" id="PTHR35851:SF1">
    <property type="entry name" value="CELL DIVISION PROTEIN FTSQ"/>
    <property type="match status" value="1"/>
</dbReference>
<reference evidence="11 12" key="1">
    <citation type="submission" date="2024-02" db="EMBL/GenBank/DDBJ databases">
        <title>Bacteria isolated from the canopy kelp, Nereocystis luetkeana.</title>
        <authorList>
            <person name="Pfister C.A."/>
            <person name="Younker I.T."/>
            <person name="Light S.H."/>
        </authorList>
    </citation>
    <scope>NUCLEOTIDE SEQUENCE [LARGE SCALE GENOMIC DNA]</scope>
    <source>
        <strain evidence="11 12">TI.1.05</strain>
    </source>
</reference>
<dbReference type="PROSITE" id="PS51779">
    <property type="entry name" value="POTRA"/>
    <property type="match status" value="1"/>
</dbReference>
<evidence type="ECO:0000256" key="4">
    <source>
        <dbReference type="ARBA" id="ARBA00022618"/>
    </source>
</evidence>
<dbReference type="EMBL" id="JBAKAZ010000021">
    <property type="protein sequence ID" value="MEL0629415.1"/>
    <property type="molecule type" value="Genomic_DNA"/>
</dbReference>
<keyword evidence="2 9" id="KW-1003">Cell membrane</keyword>
<dbReference type="InterPro" id="IPR005548">
    <property type="entry name" value="Cell_div_FtsQ/DivIB_C"/>
</dbReference>
<keyword evidence="4 9" id="KW-0132">Cell division</keyword>
<keyword evidence="12" id="KW-1185">Reference proteome</keyword>
<evidence type="ECO:0000256" key="7">
    <source>
        <dbReference type="ARBA" id="ARBA00023136"/>
    </source>
</evidence>
<dbReference type="Gene3D" id="3.10.20.310">
    <property type="entry name" value="membrane protein fhac"/>
    <property type="match status" value="1"/>
</dbReference>
<evidence type="ECO:0000256" key="6">
    <source>
        <dbReference type="ARBA" id="ARBA00022989"/>
    </source>
</evidence>
<sequence>MWQKLKKVNTSKWIGFFIFVILIYALQSSFFKLKHWLTDQNSLPLTALVLTGDKLHVTEDVVRSVLNKQKDKLNFFTLEIADIQKQLEDRPWVYSASIRKNWPDTLKIHIVEQTVVAIWNETSSLNRFGEIIQVTPEDKEDYIRLSGEDNRAEGVLDTYLQLEQLLEPTQYRIAELNSDKRNATQLVLKNGISLRLGKEQKLERIQLFLNAFPRIAQKYELSTIDYVDLRYDTGLAIGWKKAKKDAS</sequence>
<dbReference type="RefSeq" id="WP_341597423.1">
    <property type="nucleotide sequence ID" value="NZ_JBAKAZ010000021.1"/>
</dbReference>
<comment type="similarity">
    <text evidence="9">Belongs to the FtsQ/DivIB family. FtsQ subfamily.</text>
</comment>
<protein>
    <recommendedName>
        <fullName evidence="9">Cell division protein FtsQ</fullName>
    </recommendedName>
</protein>
<evidence type="ECO:0000256" key="9">
    <source>
        <dbReference type="HAMAP-Rule" id="MF_00911"/>
    </source>
</evidence>
<keyword evidence="8 9" id="KW-0131">Cell cycle</keyword>
<evidence type="ECO:0000256" key="8">
    <source>
        <dbReference type="ARBA" id="ARBA00023306"/>
    </source>
</evidence>
<dbReference type="HAMAP" id="MF_00911">
    <property type="entry name" value="FtsQ_subfam"/>
    <property type="match status" value="1"/>
</dbReference>
<comment type="function">
    <text evidence="9">Essential cell division protein. May link together the upstream cell division proteins, which are predominantly cytoplasmic, with the downstream cell division proteins, which are predominantly periplasmic. May control correct divisome assembly.</text>
</comment>
<gene>
    <name evidence="9" type="primary">ftsQ</name>
    <name evidence="11" type="ORF">V6256_07320</name>
</gene>
<dbReference type="GO" id="GO:0051301">
    <property type="term" value="P:cell division"/>
    <property type="evidence" value="ECO:0007669"/>
    <property type="project" value="UniProtKB-KW"/>
</dbReference>
<accession>A0ABU9GQ66</accession>
<keyword evidence="7 9" id="KW-0472">Membrane</keyword>
<dbReference type="InterPro" id="IPR013685">
    <property type="entry name" value="POTRA_FtsQ_type"/>
</dbReference>
<dbReference type="Gene3D" id="3.40.50.11690">
    <property type="entry name" value="Cell division protein FtsQ/DivIB"/>
    <property type="match status" value="1"/>
</dbReference>
<organism evidence="11 12">
    <name type="scientific">Psychromonas aquatilis</name>
    <dbReference type="NCBI Taxonomy" id="2005072"/>
    <lineage>
        <taxon>Bacteria</taxon>
        <taxon>Pseudomonadati</taxon>
        <taxon>Pseudomonadota</taxon>
        <taxon>Gammaproteobacteria</taxon>
        <taxon>Alteromonadales</taxon>
        <taxon>Psychromonadaceae</taxon>
        <taxon>Psychromonas</taxon>
    </lineage>
</organism>
<feature type="domain" description="POTRA" evidence="10">
    <location>
        <begin position="43"/>
        <end position="113"/>
    </location>
</feature>
<dbReference type="InterPro" id="IPR045335">
    <property type="entry name" value="FtsQ_C_sf"/>
</dbReference>
<evidence type="ECO:0000256" key="1">
    <source>
        <dbReference type="ARBA" id="ARBA00004370"/>
    </source>
</evidence>
<evidence type="ECO:0000256" key="3">
    <source>
        <dbReference type="ARBA" id="ARBA00022519"/>
    </source>
</evidence>
<evidence type="ECO:0000256" key="5">
    <source>
        <dbReference type="ARBA" id="ARBA00022692"/>
    </source>
</evidence>
<dbReference type="InterPro" id="IPR034746">
    <property type="entry name" value="POTRA"/>
</dbReference>
<dbReference type="Pfam" id="PF08478">
    <property type="entry name" value="POTRA_1"/>
    <property type="match status" value="1"/>
</dbReference>
<evidence type="ECO:0000313" key="12">
    <source>
        <dbReference type="Proteomes" id="UP001369082"/>
    </source>
</evidence>
<keyword evidence="5 9" id="KW-0812">Transmembrane</keyword>
<dbReference type="Pfam" id="PF03799">
    <property type="entry name" value="FtsQ_DivIB_C"/>
    <property type="match status" value="1"/>
</dbReference>
<name>A0ABU9GQ66_9GAMM</name>
<keyword evidence="6 9" id="KW-1133">Transmembrane helix</keyword>
<keyword evidence="3 9" id="KW-0997">Cell inner membrane</keyword>
<evidence type="ECO:0000256" key="2">
    <source>
        <dbReference type="ARBA" id="ARBA00022475"/>
    </source>
</evidence>
<comment type="subcellular location">
    <subcellularLocation>
        <location evidence="9">Cell inner membrane</location>
        <topology evidence="9">Single-pass type II membrane protein</topology>
    </subcellularLocation>
    <subcellularLocation>
        <location evidence="1">Membrane</location>
    </subcellularLocation>
    <text evidence="9">Localizes to the division septum.</text>
</comment>
<dbReference type="InterPro" id="IPR026579">
    <property type="entry name" value="FtsQ"/>
</dbReference>
<feature type="transmembrane region" description="Helical" evidence="9">
    <location>
        <begin position="12"/>
        <end position="31"/>
    </location>
</feature>
<dbReference type="Proteomes" id="UP001369082">
    <property type="component" value="Unassembled WGS sequence"/>
</dbReference>
<comment type="subunit">
    <text evidence="9">Part of a complex composed of FtsB, FtsL and FtsQ.</text>
</comment>
<evidence type="ECO:0000259" key="10">
    <source>
        <dbReference type="PROSITE" id="PS51779"/>
    </source>
</evidence>
<dbReference type="PANTHER" id="PTHR35851">
    <property type="entry name" value="CELL DIVISION PROTEIN FTSQ"/>
    <property type="match status" value="1"/>
</dbReference>
<comment type="caution">
    <text evidence="11">The sequence shown here is derived from an EMBL/GenBank/DDBJ whole genome shotgun (WGS) entry which is preliminary data.</text>
</comment>
<proteinExistence type="inferred from homology"/>
<evidence type="ECO:0000313" key="11">
    <source>
        <dbReference type="EMBL" id="MEL0629415.1"/>
    </source>
</evidence>